<keyword evidence="2" id="KW-0812">Transmembrane</keyword>
<evidence type="ECO:0000313" key="3">
    <source>
        <dbReference type="EMBL" id="VFU53660.1"/>
    </source>
</evidence>
<keyword evidence="2" id="KW-1133">Transmembrane helix</keyword>
<evidence type="ECO:0000256" key="1">
    <source>
        <dbReference type="SAM" id="MobiDB-lite"/>
    </source>
</evidence>
<feature type="transmembrane region" description="Helical" evidence="2">
    <location>
        <begin position="120"/>
        <end position="140"/>
    </location>
</feature>
<feature type="compositionally biased region" description="Basic and acidic residues" evidence="1">
    <location>
        <begin position="9"/>
        <end position="20"/>
    </location>
</feature>
<name>A0A6N2MHB9_SALVM</name>
<proteinExistence type="predicted"/>
<sequence>MRSNLNGKGQEDGKSLKEAGSRLADQTIKNDSRQHLRENHASLNHSSDVTVRQEKMIPCHHMYQSSSNDGDGIQRNLVTSMQIGISHLQRGRWLMELPVQLKGMQVSFQMELWKNHSITVFRIECLVFLGTALCATIVIAKAKVRFFTSLIANMWEDLYTVHLKIKSMSSVPRILILMVSQSKQMLVMSTESAIAGVVGKRQMGGIA</sequence>
<gene>
    <name evidence="3" type="ORF">SVIM_LOCUS372817</name>
</gene>
<feature type="region of interest" description="Disordered" evidence="1">
    <location>
        <begin position="1"/>
        <end position="20"/>
    </location>
</feature>
<reference evidence="3" key="1">
    <citation type="submission" date="2019-03" db="EMBL/GenBank/DDBJ databases">
        <authorList>
            <person name="Mank J."/>
            <person name="Almeida P."/>
        </authorList>
    </citation>
    <scope>NUCLEOTIDE SEQUENCE</scope>
    <source>
        <strain evidence="3">78183</strain>
    </source>
</reference>
<dbReference type="EMBL" id="CAADRP010001818">
    <property type="protein sequence ID" value="VFU53660.1"/>
    <property type="molecule type" value="Genomic_DNA"/>
</dbReference>
<evidence type="ECO:0000256" key="2">
    <source>
        <dbReference type="SAM" id="Phobius"/>
    </source>
</evidence>
<protein>
    <submittedName>
        <fullName evidence="3">Uncharacterized protein</fullName>
    </submittedName>
</protein>
<organism evidence="3">
    <name type="scientific">Salix viminalis</name>
    <name type="common">Common osier</name>
    <name type="synonym">Basket willow</name>
    <dbReference type="NCBI Taxonomy" id="40686"/>
    <lineage>
        <taxon>Eukaryota</taxon>
        <taxon>Viridiplantae</taxon>
        <taxon>Streptophyta</taxon>
        <taxon>Embryophyta</taxon>
        <taxon>Tracheophyta</taxon>
        <taxon>Spermatophyta</taxon>
        <taxon>Magnoliopsida</taxon>
        <taxon>eudicotyledons</taxon>
        <taxon>Gunneridae</taxon>
        <taxon>Pentapetalae</taxon>
        <taxon>rosids</taxon>
        <taxon>fabids</taxon>
        <taxon>Malpighiales</taxon>
        <taxon>Salicaceae</taxon>
        <taxon>Saliceae</taxon>
        <taxon>Salix</taxon>
    </lineage>
</organism>
<keyword evidence="2" id="KW-0472">Membrane</keyword>
<dbReference type="AlphaFoldDB" id="A0A6N2MHB9"/>
<accession>A0A6N2MHB9</accession>